<dbReference type="Pfam" id="PF01744">
    <property type="entry name" value="GLTT"/>
    <property type="match status" value="1"/>
</dbReference>
<proteinExistence type="predicted"/>
<organism evidence="2 3">
    <name type="scientific">Corallococcus sicarius</name>
    <dbReference type="NCBI Taxonomy" id="2316726"/>
    <lineage>
        <taxon>Bacteria</taxon>
        <taxon>Pseudomonadati</taxon>
        <taxon>Myxococcota</taxon>
        <taxon>Myxococcia</taxon>
        <taxon>Myxococcales</taxon>
        <taxon>Cystobacterineae</taxon>
        <taxon>Myxococcaceae</taxon>
        <taxon>Corallococcus</taxon>
    </lineage>
</organism>
<dbReference type="EMBL" id="RAWG01000209">
    <property type="protein sequence ID" value="RKH38067.1"/>
    <property type="molecule type" value="Genomic_DNA"/>
</dbReference>
<name>A0A3A8N0S1_9BACT</name>
<evidence type="ECO:0000313" key="3">
    <source>
        <dbReference type="Proteomes" id="UP000273405"/>
    </source>
</evidence>
<dbReference type="Proteomes" id="UP000273405">
    <property type="component" value="Unassembled WGS sequence"/>
</dbReference>
<dbReference type="AlphaFoldDB" id="A0A3A8N0S1"/>
<keyword evidence="3" id="KW-1185">Reference proteome</keyword>
<evidence type="ECO:0000256" key="1">
    <source>
        <dbReference type="SAM" id="MobiDB-lite"/>
    </source>
</evidence>
<evidence type="ECO:0000313" key="2">
    <source>
        <dbReference type="EMBL" id="RKH38067.1"/>
    </source>
</evidence>
<reference evidence="3" key="1">
    <citation type="submission" date="2018-09" db="EMBL/GenBank/DDBJ databases">
        <authorList>
            <person name="Livingstone P.G."/>
            <person name="Whitworth D.E."/>
        </authorList>
    </citation>
    <scope>NUCLEOTIDE SEQUENCE [LARGE SCALE GENOMIC DNA]</scope>
    <source>
        <strain evidence="3">CA040B</strain>
    </source>
</reference>
<gene>
    <name evidence="2" type="ORF">D7X12_27445</name>
</gene>
<sequence>MRGWHLPVHRVVRYGRDLRQLRLRLLVVRSAQGRFHASVSLSQMMSLGGVRMKTQTSFLGRVAAGMCFGLFLGAGGCVGSELEEPVPLEQGELSQEATTTNGLSTNGLSTNGLSTNGLSTNGLSTNGLSTNGLLASSFSRWFNANESTAYSDMVMKYVVACALPAGRARTWTNPVTGVGYSWPGMLGLAPAWANGSPATVAEQQVVSACLAAHVNKFGMSVSISVRGRDAVGVAIPVASREDTLFTEQEGCFFGNLFNGAGIFVGHDSLLNRAESTARACGLSAQVSGGSTECPPLYHVGSCASVCVLDETRAFWKNCVVNGVSFVPLTTRLRPQDIYRCGDGTCQFTESCGTGGTYNSCASDCSSCGARSAP</sequence>
<accession>A0A3A8N0S1</accession>
<protein>
    <submittedName>
        <fullName evidence="2">Uncharacterized protein</fullName>
    </submittedName>
</protein>
<feature type="region of interest" description="Disordered" evidence="1">
    <location>
        <begin position="91"/>
        <end position="110"/>
    </location>
</feature>
<feature type="compositionally biased region" description="Polar residues" evidence="1">
    <location>
        <begin position="92"/>
        <end position="110"/>
    </location>
</feature>
<dbReference type="InterPro" id="IPR008164">
    <property type="entry name" value="XGLTT_rpt"/>
</dbReference>
<comment type="caution">
    <text evidence="2">The sequence shown here is derived from an EMBL/GenBank/DDBJ whole genome shotgun (WGS) entry which is preliminary data.</text>
</comment>